<keyword evidence="1" id="KW-0614">Plasmid</keyword>
<proteinExistence type="predicted"/>
<dbReference type="KEGG" id="amr:AM1_F0015"/>
<organism evidence="1 2">
    <name type="scientific">Acaryochloris marina (strain MBIC 11017)</name>
    <dbReference type="NCBI Taxonomy" id="329726"/>
    <lineage>
        <taxon>Bacteria</taxon>
        <taxon>Bacillati</taxon>
        <taxon>Cyanobacteriota</taxon>
        <taxon>Cyanophyceae</taxon>
        <taxon>Acaryochloridales</taxon>
        <taxon>Acaryochloridaceae</taxon>
        <taxon>Acaryochloris</taxon>
    </lineage>
</organism>
<dbReference type="AlphaFoldDB" id="A8ZPZ8"/>
<protein>
    <submittedName>
        <fullName evidence="1">Uncharacterized protein</fullName>
    </submittedName>
</protein>
<geneLocation type="plasmid" evidence="1 2">
    <name>pREB6</name>
</geneLocation>
<sequence>MDVLILEILSIHLKVGDVLELALIDKKFATEQMIEIPIACKLVKKDAIVVHFHHHELDLDFNTVDIHSKNDHRYLTIHSLEIVDPEKGYLVINEEDGAVRYQVAWKKISTTYE</sequence>
<evidence type="ECO:0000313" key="1">
    <source>
        <dbReference type="EMBL" id="ABW33167.1"/>
    </source>
</evidence>
<reference evidence="1 2" key="1">
    <citation type="journal article" date="2008" name="Proc. Natl. Acad. Sci. U.S.A.">
        <title>Niche adaptation and genome expansion in the chlorophyll d-producing cyanobacterium Acaryochloris marina.</title>
        <authorList>
            <person name="Swingley W.D."/>
            <person name="Chen M."/>
            <person name="Cheung P.C."/>
            <person name="Conrad A.L."/>
            <person name="Dejesa L.C."/>
            <person name="Hao J."/>
            <person name="Honchak B.M."/>
            <person name="Karbach L.E."/>
            <person name="Kurdoglu A."/>
            <person name="Lahiri S."/>
            <person name="Mastrian S.D."/>
            <person name="Miyashita H."/>
            <person name="Page L."/>
            <person name="Ramakrishna P."/>
            <person name="Satoh S."/>
            <person name="Sattley W.M."/>
            <person name="Shimada Y."/>
            <person name="Taylor H.L."/>
            <person name="Tomo T."/>
            <person name="Tsuchiya T."/>
            <person name="Wang Z.T."/>
            <person name="Raymond J."/>
            <person name="Mimuro M."/>
            <person name="Blankenship R.E."/>
            <person name="Touchman J.W."/>
        </authorList>
    </citation>
    <scope>NUCLEOTIDE SEQUENCE [LARGE SCALE GENOMIC DNA]</scope>
    <source>
        <strain evidence="2">MBIC 11017</strain>
        <plasmid evidence="2">Plasmid pREB6</plasmid>
    </source>
</reference>
<keyword evidence="2" id="KW-1185">Reference proteome</keyword>
<dbReference type="HOGENOM" id="CLU_2127974_0_0_3"/>
<evidence type="ECO:0000313" key="2">
    <source>
        <dbReference type="Proteomes" id="UP000000268"/>
    </source>
</evidence>
<gene>
    <name evidence="1" type="ordered locus">AM1_F0015</name>
</gene>
<dbReference type="Proteomes" id="UP000000268">
    <property type="component" value="Plasmid pREB6"/>
</dbReference>
<dbReference type="OrthoDB" id="9830697at2"/>
<dbReference type="RefSeq" id="WP_012168089.1">
    <property type="nucleotide sequence ID" value="NC_009931.1"/>
</dbReference>
<name>A8ZPZ8_ACAM1</name>
<accession>A8ZPZ8</accession>
<dbReference type="EMBL" id="CP000843">
    <property type="protein sequence ID" value="ABW33167.1"/>
    <property type="molecule type" value="Genomic_DNA"/>
</dbReference>